<protein>
    <submittedName>
        <fullName evidence="1">Uncharacterized protein</fullName>
    </submittedName>
</protein>
<dbReference type="EMBL" id="JBAMMX010000023">
    <property type="protein sequence ID" value="KAK6917758.1"/>
    <property type="molecule type" value="Genomic_DNA"/>
</dbReference>
<name>A0AAN8UXQ6_9MAGN</name>
<sequence>MGLGLTTSILGHYVQDQSLSQNPKPKKEGFSSLSLSQIKMSYQRSSFPATLLPLFFLLVLTPTPSNSLSFSSYHQWRTLFSLSHALMIRVANLRSSRGDIDGYNRAKSIADKLEMGFGLGFWQSMLSFGWDYLKNYSWREINPALLYGVVSDANQIINSLLELNRLESDSERGVWISRNYKNVFGVSKSLFSKLHQVFRQSGAMREAMETMQREVVEGGLLKDCLELGSKDLKGLVQNLRDLALQFSSSAAAAAENPEL</sequence>
<proteinExistence type="predicted"/>
<comment type="caution">
    <text evidence="1">The sequence shown here is derived from an EMBL/GenBank/DDBJ whole genome shotgun (WGS) entry which is preliminary data.</text>
</comment>
<evidence type="ECO:0000313" key="1">
    <source>
        <dbReference type="EMBL" id="KAK6917758.1"/>
    </source>
</evidence>
<reference evidence="1 2" key="1">
    <citation type="submission" date="2023-12" db="EMBL/GenBank/DDBJ databases">
        <title>A high-quality genome assembly for Dillenia turbinata (Dilleniales).</title>
        <authorList>
            <person name="Chanderbali A."/>
        </authorList>
    </citation>
    <scope>NUCLEOTIDE SEQUENCE [LARGE SCALE GENOMIC DNA]</scope>
    <source>
        <strain evidence="1">LSX21</strain>
        <tissue evidence="1">Leaf</tissue>
    </source>
</reference>
<organism evidence="1 2">
    <name type="scientific">Dillenia turbinata</name>
    <dbReference type="NCBI Taxonomy" id="194707"/>
    <lineage>
        <taxon>Eukaryota</taxon>
        <taxon>Viridiplantae</taxon>
        <taxon>Streptophyta</taxon>
        <taxon>Embryophyta</taxon>
        <taxon>Tracheophyta</taxon>
        <taxon>Spermatophyta</taxon>
        <taxon>Magnoliopsida</taxon>
        <taxon>eudicotyledons</taxon>
        <taxon>Gunneridae</taxon>
        <taxon>Pentapetalae</taxon>
        <taxon>Dilleniales</taxon>
        <taxon>Dilleniaceae</taxon>
        <taxon>Dillenia</taxon>
    </lineage>
</organism>
<keyword evidence="2" id="KW-1185">Reference proteome</keyword>
<dbReference type="AlphaFoldDB" id="A0AAN8UXQ6"/>
<dbReference type="PANTHER" id="PTHR36806">
    <property type="entry name" value="ADENINE PHOSPHORIBOSYLTRANSFERASE"/>
    <property type="match status" value="1"/>
</dbReference>
<dbReference type="Proteomes" id="UP001370490">
    <property type="component" value="Unassembled WGS sequence"/>
</dbReference>
<accession>A0AAN8UXQ6</accession>
<evidence type="ECO:0000313" key="2">
    <source>
        <dbReference type="Proteomes" id="UP001370490"/>
    </source>
</evidence>
<gene>
    <name evidence="1" type="ORF">RJ641_018509</name>
</gene>